<evidence type="ECO:0000313" key="1">
    <source>
        <dbReference type="EMBL" id="KRT13837.1"/>
    </source>
</evidence>
<organism evidence="1 2">
    <name type="scientific">Pedobacter ginsenosidimutans</name>
    <dbReference type="NCBI Taxonomy" id="687842"/>
    <lineage>
        <taxon>Bacteria</taxon>
        <taxon>Pseudomonadati</taxon>
        <taxon>Bacteroidota</taxon>
        <taxon>Sphingobacteriia</taxon>
        <taxon>Sphingobacteriales</taxon>
        <taxon>Sphingobacteriaceae</taxon>
        <taxon>Pedobacter</taxon>
    </lineage>
</organism>
<proteinExistence type="predicted"/>
<dbReference type="STRING" id="687842.ASU31_22400"/>
<dbReference type="OrthoDB" id="655802at2"/>
<sequence length="222" mass="25238">MKNKMLYFIICSLGLAYFTGCKKSEYLTDGGLSVGKTPLTTYDYLKQHKYHLFDTLVMVIDHYNMKEEVNGAATFFAPTNYSINSYLKIKRDSVRRIDENNNYNLTDMYKDISADSLRIYISKSRITLMTAPLQATIVNNAANTQTAFQRILQPKPAESWSSAPIYYLYYIKVRGALDPPNVVAQPNDPNVDLKAQCQTTDIEPSSGGMLHVLSNNHTFIRF</sequence>
<dbReference type="EMBL" id="LMZQ01000030">
    <property type="protein sequence ID" value="KRT13837.1"/>
    <property type="molecule type" value="Genomic_DNA"/>
</dbReference>
<evidence type="ECO:0008006" key="3">
    <source>
        <dbReference type="Google" id="ProtNLM"/>
    </source>
</evidence>
<dbReference type="Proteomes" id="UP000051950">
    <property type="component" value="Unassembled WGS sequence"/>
</dbReference>
<reference evidence="1 2" key="1">
    <citation type="submission" date="2015-11" db="EMBL/GenBank/DDBJ databases">
        <title>Sequence of Pedobacter ginsenosidimutans.</title>
        <authorList>
            <person name="Carson E."/>
            <person name="Keyser V."/>
            <person name="Newman J."/>
            <person name="Miller J."/>
        </authorList>
    </citation>
    <scope>NUCLEOTIDE SEQUENCE [LARGE SCALE GENOMIC DNA]</scope>
    <source>
        <strain evidence="1 2">KACC 14530</strain>
    </source>
</reference>
<dbReference type="RefSeq" id="WP_057934485.1">
    <property type="nucleotide sequence ID" value="NZ_LMZQ01000030.1"/>
</dbReference>
<name>A0A0T5VJ44_9SPHI</name>
<comment type="caution">
    <text evidence="1">The sequence shown here is derived from an EMBL/GenBank/DDBJ whole genome shotgun (WGS) entry which is preliminary data.</text>
</comment>
<gene>
    <name evidence="1" type="ORF">ASU31_22400</name>
</gene>
<protein>
    <recommendedName>
        <fullName evidence="3">FAS1 domain-containing protein</fullName>
    </recommendedName>
</protein>
<evidence type="ECO:0000313" key="2">
    <source>
        <dbReference type="Proteomes" id="UP000051950"/>
    </source>
</evidence>
<keyword evidence="2" id="KW-1185">Reference proteome</keyword>
<accession>A0A0T5VJ44</accession>
<dbReference type="AlphaFoldDB" id="A0A0T5VJ44"/>